<comment type="caution">
    <text evidence="2">The sequence shown here is derived from an EMBL/GenBank/DDBJ whole genome shotgun (WGS) entry which is preliminary data.</text>
</comment>
<organism evidence="2 3">
    <name type="scientific">Tunturiibacter lichenicola</name>
    <dbReference type="NCBI Taxonomy" id="2051959"/>
    <lineage>
        <taxon>Bacteria</taxon>
        <taxon>Pseudomonadati</taxon>
        <taxon>Acidobacteriota</taxon>
        <taxon>Terriglobia</taxon>
        <taxon>Terriglobales</taxon>
        <taxon>Acidobacteriaceae</taxon>
        <taxon>Tunturiibacter</taxon>
    </lineage>
</organism>
<dbReference type="EMBL" id="JACCCU010000002">
    <property type="protein sequence ID" value="NYF91520.1"/>
    <property type="molecule type" value="Genomic_DNA"/>
</dbReference>
<sequence>MPLDDSQDLIPPNTVTVSDPVVTGVQPVPDDSNSNSNSNSNEAYSERGLSGEAAPGESLNSKPFMLKKHSDEEIADYDKGFECGQNGGQNDDSKSKAWQQGWAEAQE</sequence>
<protein>
    <submittedName>
        <fullName evidence="2">Uncharacterized protein</fullName>
    </submittedName>
</protein>
<gene>
    <name evidence="2" type="ORF">HDF08_003622</name>
</gene>
<reference evidence="2 3" key="1">
    <citation type="submission" date="2020-07" db="EMBL/GenBank/DDBJ databases">
        <title>Genomic Encyclopedia of Type Strains, Phase IV (KMG-V): Genome sequencing to study the core and pangenomes of soil and plant-associated prokaryotes.</title>
        <authorList>
            <person name="Whitman W."/>
        </authorList>
    </citation>
    <scope>NUCLEOTIDE SEQUENCE [LARGE SCALE GENOMIC DNA]</scope>
    <source>
        <strain evidence="2 3">M8UP22</strain>
    </source>
</reference>
<accession>A0A852VIS6</accession>
<feature type="region of interest" description="Disordered" evidence="1">
    <location>
        <begin position="1"/>
        <end position="107"/>
    </location>
</feature>
<dbReference type="AlphaFoldDB" id="A0A852VIS6"/>
<evidence type="ECO:0000313" key="2">
    <source>
        <dbReference type="EMBL" id="NYF91520.1"/>
    </source>
</evidence>
<dbReference type="Proteomes" id="UP000564385">
    <property type="component" value="Unassembled WGS sequence"/>
</dbReference>
<evidence type="ECO:0000256" key="1">
    <source>
        <dbReference type="SAM" id="MobiDB-lite"/>
    </source>
</evidence>
<name>A0A852VIS6_9BACT</name>
<evidence type="ECO:0000313" key="3">
    <source>
        <dbReference type="Proteomes" id="UP000564385"/>
    </source>
</evidence>
<feature type="compositionally biased region" description="Low complexity" evidence="1">
    <location>
        <begin position="32"/>
        <end position="41"/>
    </location>
</feature>
<feature type="compositionally biased region" description="Basic and acidic residues" evidence="1">
    <location>
        <begin position="68"/>
        <end position="81"/>
    </location>
</feature>
<proteinExistence type="predicted"/>